<dbReference type="InterPro" id="IPR050490">
    <property type="entry name" value="Bact_solute-bd_prot1"/>
</dbReference>
<dbReference type="InterPro" id="IPR006059">
    <property type="entry name" value="SBP"/>
</dbReference>
<evidence type="ECO:0000313" key="4">
    <source>
        <dbReference type="EMBL" id="MBD3325712.1"/>
    </source>
</evidence>
<dbReference type="AlphaFoldDB" id="A0A9D5JWR5"/>
<dbReference type="Gene3D" id="3.40.190.10">
    <property type="entry name" value="Periplasmic binding protein-like II"/>
    <property type="match status" value="1"/>
</dbReference>
<reference evidence="4" key="1">
    <citation type="submission" date="2019-11" db="EMBL/GenBank/DDBJ databases">
        <title>Microbial mats filling the niche in hypersaline microbial mats.</title>
        <authorList>
            <person name="Wong H.L."/>
            <person name="Macleod F.I."/>
            <person name="White R.A. III"/>
            <person name="Burns B.P."/>
        </authorList>
    </citation>
    <scope>NUCLEOTIDE SEQUENCE</scope>
    <source>
        <strain evidence="4">Rbin_158</strain>
    </source>
</reference>
<comment type="caution">
    <text evidence="4">The sequence shown here is derived from an EMBL/GenBank/DDBJ whole genome shotgun (WGS) entry which is preliminary data.</text>
</comment>
<name>A0A9D5JWR5_9BACT</name>
<keyword evidence="3" id="KW-0732">Signal</keyword>
<evidence type="ECO:0000256" key="2">
    <source>
        <dbReference type="ARBA" id="ARBA00022448"/>
    </source>
</evidence>
<dbReference type="Pfam" id="PF01547">
    <property type="entry name" value="SBP_bac_1"/>
    <property type="match status" value="1"/>
</dbReference>
<evidence type="ECO:0000256" key="1">
    <source>
        <dbReference type="ARBA" id="ARBA00008520"/>
    </source>
</evidence>
<proteinExistence type="inferred from homology"/>
<evidence type="ECO:0000256" key="3">
    <source>
        <dbReference type="ARBA" id="ARBA00022729"/>
    </source>
</evidence>
<accession>A0A9D5JWR5</accession>
<comment type="similarity">
    <text evidence="1">Belongs to the bacterial solute-binding protein 1 family.</text>
</comment>
<dbReference type="PANTHER" id="PTHR43649:SF34">
    <property type="entry name" value="ABC TRANSPORTER PERIPLASMIC-BINDING PROTEIN YCJN-RELATED"/>
    <property type="match status" value="1"/>
</dbReference>
<feature type="non-terminal residue" evidence="4">
    <location>
        <position position="1"/>
    </location>
</feature>
<evidence type="ECO:0000313" key="5">
    <source>
        <dbReference type="Proteomes" id="UP000649604"/>
    </source>
</evidence>
<organism evidence="4 5">
    <name type="scientific">candidate division KSB3 bacterium</name>
    <dbReference type="NCBI Taxonomy" id="2044937"/>
    <lineage>
        <taxon>Bacteria</taxon>
        <taxon>candidate division KSB3</taxon>
    </lineage>
</organism>
<dbReference type="Proteomes" id="UP000649604">
    <property type="component" value="Unassembled WGS sequence"/>
</dbReference>
<dbReference type="CDD" id="cd13585">
    <property type="entry name" value="PBP2_TMBP_like"/>
    <property type="match status" value="1"/>
</dbReference>
<protein>
    <submittedName>
        <fullName evidence="4">Extracellular solute-binding protein</fullName>
    </submittedName>
</protein>
<keyword evidence="2" id="KW-0813">Transport</keyword>
<dbReference type="EMBL" id="WJJP01000454">
    <property type="protein sequence ID" value="MBD3325712.1"/>
    <property type="molecule type" value="Genomic_DNA"/>
</dbReference>
<gene>
    <name evidence="4" type="ORF">GF339_14090</name>
</gene>
<dbReference type="SUPFAM" id="SSF53850">
    <property type="entry name" value="Periplasmic binding protein-like II"/>
    <property type="match status" value="1"/>
</dbReference>
<dbReference type="PANTHER" id="PTHR43649">
    <property type="entry name" value="ARABINOSE-BINDING PROTEIN-RELATED"/>
    <property type="match status" value="1"/>
</dbReference>
<sequence>LMYRKDIFEEKGIEVPQTTAELLEVAKALNDPPNMYGIAFRGKRGEDNPIITTSWTWVFGGEWLDENNKPAVNSPEFVAGVEWIQDILQYAPPDVSNYTWMEVEKSFTTGNVAMIFDASDFIGRIENPEQSSIAGKIGYALAPAGPCCPREERYPSHIFTAGMAINAYSENVDDAWTFLEWMTSTEVQRRTALESGNTGVTSVQVLSSDEFMNAYPGIDVMLEAQKLANPEFMPRISVYSELCDIIGTHISAVIAGDEEPQEAMDKAAKEMLTPLQGFIKE</sequence>